<dbReference type="AlphaFoldDB" id="A0A1H7JKD4"/>
<keyword evidence="3" id="KW-1185">Reference proteome</keyword>
<dbReference type="RefSeq" id="WP_072750254.1">
    <property type="nucleotide sequence ID" value="NZ_FOAW01000003.1"/>
</dbReference>
<sequence length="98" mass="9869">MDLLSKTVDSLWQVVAVGLLLGAGLPAIFALGLRALDSGAATDPAAATTDPAATATARKPVAVIAAGACFAVVIVAIITGILFIMQGFLSHTFGIEIF</sequence>
<accession>A0A1H7JKD4</accession>
<organism evidence="2 3">
    <name type="scientific">Rhodococcus maanshanensis</name>
    <dbReference type="NCBI Taxonomy" id="183556"/>
    <lineage>
        <taxon>Bacteria</taxon>
        <taxon>Bacillati</taxon>
        <taxon>Actinomycetota</taxon>
        <taxon>Actinomycetes</taxon>
        <taxon>Mycobacteriales</taxon>
        <taxon>Nocardiaceae</taxon>
        <taxon>Rhodococcus</taxon>
    </lineage>
</organism>
<keyword evidence="1" id="KW-1133">Transmembrane helix</keyword>
<gene>
    <name evidence="2" type="ORF">SAMN05444583_103208</name>
</gene>
<keyword evidence="1" id="KW-0472">Membrane</keyword>
<protein>
    <submittedName>
        <fullName evidence="2">Uncharacterized protein</fullName>
    </submittedName>
</protein>
<feature type="transmembrane region" description="Helical" evidence="1">
    <location>
        <begin position="61"/>
        <end position="85"/>
    </location>
</feature>
<dbReference type="Proteomes" id="UP000198677">
    <property type="component" value="Unassembled WGS sequence"/>
</dbReference>
<evidence type="ECO:0000313" key="2">
    <source>
        <dbReference type="EMBL" id="SEK74884.1"/>
    </source>
</evidence>
<evidence type="ECO:0000256" key="1">
    <source>
        <dbReference type="SAM" id="Phobius"/>
    </source>
</evidence>
<dbReference type="EMBL" id="FOAW01000003">
    <property type="protein sequence ID" value="SEK74884.1"/>
    <property type="molecule type" value="Genomic_DNA"/>
</dbReference>
<dbReference type="OrthoDB" id="4470785at2"/>
<proteinExistence type="predicted"/>
<reference evidence="3" key="1">
    <citation type="submission" date="2016-10" db="EMBL/GenBank/DDBJ databases">
        <authorList>
            <person name="Varghese N."/>
            <person name="Submissions S."/>
        </authorList>
    </citation>
    <scope>NUCLEOTIDE SEQUENCE [LARGE SCALE GENOMIC DNA]</scope>
    <source>
        <strain evidence="3">DSM 44675</strain>
    </source>
</reference>
<feature type="transmembrane region" description="Helical" evidence="1">
    <location>
        <begin position="12"/>
        <end position="33"/>
    </location>
</feature>
<keyword evidence="1" id="KW-0812">Transmembrane</keyword>
<name>A0A1H7JKD4_9NOCA</name>
<evidence type="ECO:0000313" key="3">
    <source>
        <dbReference type="Proteomes" id="UP000198677"/>
    </source>
</evidence>